<keyword evidence="3" id="KW-1185">Reference proteome</keyword>
<feature type="compositionally biased region" description="Low complexity" evidence="1">
    <location>
        <begin position="413"/>
        <end position="435"/>
    </location>
</feature>
<feature type="region of interest" description="Disordered" evidence="1">
    <location>
        <begin position="1"/>
        <end position="22"/>
    </location>
</feature>
<dbReference type="AlphaFoldDB" id="A0A0C9VDD3"/>
<dbReference type="Proteomes" id="UP000054279">
    <property type="component" value="Unassembled WGS sequence"/>
</dbReference>
<dbReference type="EMBL" id="KN837187">
    <property type="protein sequence ID" value="KIJ35605.1"/>
    <property type="molecule type" value="Genomic_DNA"/>
</dbReference>
<evidence type="ECO:0000313" key="3">
    <source>
        <dbReference type="Proteomes" id="UP000054279"/>
    </source>
</evidence>
<feature type="compositionally biased region" description="Basic and acidic residues" evidence="1">
    <location>
        <begin position="76"/>
        <end position="88"/>
    </location>
</feature>
<feature type="compositionally biased region" description="Polar residues" evidence="1">
    <location>
        <begin position="390"/>
        <end position="402"/>
    </location>
</feature>
<reference evidence="2 3" key="1">
    <citation type="submission" date="2014-06" db="EMBL/GenBank/DDBJ databases">
        <title>Evolutionary Origins and Diversification of the Mycorrhizal Mutualists.</title>
        <authorList>
            <consortium name="DOE Joint Genome Institute"/>
            <consortium name="Mycorrhizal Genomics Consortium"/>
            <person name="Kohler A."/>
            <person name="Kuo A."/>
            <person name="Nagy L.G."/>
            <person name="Floudas D."/>
            <person name="Copeland A."/>
            <person name="Barry K.W."/>
            <person name="Cichocki N."/>
            <person name="Veneault-Fourrey C."/>
            <person name="LaButti K."/>
            <person name="Lindquist E.A."/>
            <person name="Lipzen A."/>
            <person name="Lundell T."/>
            <person name="Morin E."/>
            <person name="Murat C."/>
            <person name="Riley R."/>
            <person name="Ohm R."/>
            <person name="Sun H."/>
            <person name="Tunlid A."/>
            <person name="Henrissat B."/>
            <person name="Grigoriev I.V."/>
            <person name="Hibbett D.S."/>
            <person name="Martin F."/>
        </authorList>
    </citation>
    <scope>NUCLEOTIDE SEQUENCE [LARGE SCALE GENOMIC DNA]</scope>
    <source>
        <strain evidence="2 3">SS14</strain>
    </source>
</reference>
<name>A0A0C9VDD3_SPHS4</name>
<organism evidence="2 3">
    <name type="scientific">Sphaerobolus stellatus (strain SS14)</name>
    <dbReference type="NCBI Taxonomy" id="990650"/>
    <lineage>
        <taxon>Eukaryota</taxon>
        <taxon>Fungi</taxon>
        <taxon>Dikarya</taxon>
        <taxon>Basidiomycota</taxon>
        <taxon>Agaricomycotina</taxon>
        <taxon>Agaricomycetes</taxon>
        <taxon>Phallomycetidae</taxon>
        <taxon>Geastrales</taxon>
        <taxon>Sphaerobolaceae</taxon>
        <taxon>Sphaerobolus</taxon>
    </lineage>
</organism>
<protein>
    <submittedName>
        <fullName evidence="2">Unplaced genomic scaffold SPHSTscaffold_112, whole genome shotgun sequence</fullName>
    </submittedName>
</protein>
<accession>A0A0C9VDD3</accession>
<feature type="region of interest" description="Disordered" evidence="1">
    <location>
        <begin position="137"/>
        <end position="227"/>
    </location>
</feature>
<feature type="region of interest" description="Disordered" evidence="1">
    <location>
        <begin position="347"/>
        <end position="374"/>
    </location>
</feature>
<feature type="region of interest" description="Disordered" evidence="1">
    <location>
        <begin position="388"/>
        <end position="446"/>
    </location>
</feature>
<evidence type="ECO:0000313" key="2">
    <source>
        <dbReference type="EMBL" id="KIJ35605.1"/>
    </source>
</evidence>
<gene>
    <name evidence="2" type="ORF">M422DRAFT_262198</name>
</gene>
<feature type="compositionally biased region" description="Low complexity" evidence="1">
    <location>
        <begin position="281"/>
        <end position="295"/>
    </location>
</feature>
<dbReference type="HOGENOM" id="CLU_614186_0_0_1"/>
<sequence length="446" mass="48165">MAYVPPMVPVPSLQPRKAMPKRGVSVVPTLKSVYSQHSESESEADSEDIGLLSVKRSMHAEVRTSILTPPMPKILSLEERKMEEKKVSDSGYSSSEDEREERALAVRMRMYLDSGSEPSSAEIVLPLEAAIPSHRLSVMSKSSDDVSPQVSSSRRHSYGFQTEYSLSSEDDASPPPRFPPVPSSTSTKPLQLTAGLNPGFSAAIAPSSDDIIPRSAPIIKNEAERQRRSYGLETVYSQGSDELSPAIIPSESRKSIGLETVYSQDSADELTPPPLPTSFVQKQPTQQGQGQSQKPILRLSSPSDYEPIRPLSIMKNRDSKVSIVTPTTGHPSFEFDTDRISITSYRPLPVPPHSAHPATYGRPRSGSNAHALPSPYVTTPLTSIPPFLSRSGSNASTHSTAASLAPSDAVSASVYSHSRMPSVSSSHSRKGSFSSQMGTKAFGTPF</sequence>
<proteinExistence type="predicted"/>
<feature type="region of interest" description="Disordered" evidence="1">
    <location>
        <begin position="263"/>
        <end position="305"/>
    </location>
</feature>
<feature type="compositionally biased region" description="Pro residues" evidence="1">
    <location>
        <begin position="173"/>
        <end position="182"/>
    </location>
</feature>
<evidence type="ECO:0000256" key="1">
    <source>
        <dbReference type="SAM" id="MobiDB-lite"/>
    </source>
</evidence>
<feature type="region of interest" description="Disordered" evidence="1">
    <location>
        <begin position="74"/>
        <end position="101"/>
    </location>
</feature>